<keyword evidence="2" id="KW-1133">Transmembrane helix</keyword>
<evidence type="ECO:0000256" key="1">
    <source>
        <dbReference type="SAM" id="MobiDB-lite"/>
    </source>
</evidence>
<reference evidence="3 4" key="1">
    <citation type="submission" date="2019-02" db="EMBL/GenBank/DDBJ databases">
        <title>Deep-cultivation of Planctomycetes and their phenomic and genomic characterization uncovers novel biology.</title>
        <authorList>
            <person name="Wiegand S."/>
            <person name="Jogler M."/>
            <person name="Boedeker C."/>
            <person name="Pinto D."/>
            <person name="Vollmers J."/>
            <person name="Rivas-Marin E."/>
            <person name="Kohn T."/>
            <person name="Peeters S.H."/>
            <person name="Heuer A."/>
            <person name="Rast P."/>
            <person name="Oberbeckmann S."/>
            <person name="Bunk B."/>
            <person name="Jeske O."/>
            <person name="Meyerdierks A."/>
            <person name="Storesund J.E."/>
            <person name="Kallscheuer N."/>
            <person name="Luecker S."/>
            <person name="Lage O.M."/>
            <person name="Pohl T."/>
            <person name="Merkel B.J."/>
            <person name="Hornburger P."/>
            <person name="Mueller R.-W."/>
            <person name="Bruemmer F."/>
            <person name="Labrenz M."/>
            <person name="Spormann A.M."/>
            <person name="Op den Camp H."/>
            <person name="Overmann J."/>
            <person name="Amann R."/>
            <person name="Jetten M.S.M."/>
            <person name="Mascher T."/>
            <person name="Medema M.H."/>
            <person name="Devos D.P."/>
            <person name="Kaster A.-K."/>
            <person name="Ovreas L."/>
            <person name="Rohde M."/>
            <person name="Galperin M.Y."/>
            <person name="Jogler C."/>
        </authorList>
    </citation>
    <scope>NUCLEOTIDE SEQUENCE [LARGE SCALE GENOMIC DNA]</scope>
    <source>
        <strain evidence="3 4">Pla85_3_4</strain>
    </source>
</reference>
<protein>
    <recommendedName>
        <fullName evidence="5">Transmembrane protein</fullName>
    </recommendedName>
</protein>
<dbReference type="RefSeq" id="WP_145056523.1">
    <property type="nucleotide sequence ID" value="NZ_CP036433.1"/>
</dbReference>
<keyword evidence="2" id="KW-0472">Membrane</keyword>
<dbReference type="EMBL" id="CP036433">
    <property type="protein sequence ID" value="QDU97768.1"/>
    <property type="molecule type" value="Genomic_DNA"/>
</dbReference>
<evidence type="ECO:0000256" key="2">
    <source>
        <dbReference type="SAM" id="Phobius"/>
    </source>
</evidence>
<keyword evidence="4" id="KW-1185">Reference proteome</keyword>
<feature type="region of interest" description="Disordered" evidence="1">
    <location>
        <begin position="120"/>
        <end position="141"/>
    </location>
</feature>
<evidence type="ECO:0000313" key="4">
    <source>
        <dbReference type="Proteomes" id="UP000317648"/>
    </source>
</evidence>
<organism evidence="3 4">
    <name type="scientific">Lignipirellula cremea</name>
    <dbReference type="NCBI Taxonomy" id="2528010"/>
    <lineage>
        <taxon>Bacteria</taxon>
        <taxon>Pseudomonadati</taxon>
        <taxon>Planctomycetota</taxon>
        <taxon>Planctomycetia</taxon>
        <taxon>Pirellulales</taxon>
        <taxon>Pirellulaceae</taxon>
        <taxon>Lignipirellula</taxon>
    </lineage>
</organism>
<keyword evidence="2" id="KW-0812">Transmembrane</keyword>
<feature type="transmembrane region" description="Helical" evidence="2">
    <location>
        <begin position="86"/>
        <end position="106"/>
    </location>
</feature>
<dbReference type="Proteomes" id="UP000317648">
    <property type="component" value="Chromosome"/>
</dbReference>
<feature type="transmembrane region" description="Helical" evidence="2">
    <location>
        <begin position="43"/>
        <end position="66"/>
    </location>
</feature>
<dbReference type="OrthoDB" id="10016263at2"/>
<name>A0A518E0Z3_9BACT</name>
<sequence>MAADLLAAAGLAEAAWVIEAIIVGGALAVIALVSVLGVVIRSLVLGWIAIVLLGCFTCLFSPWLLLAPFSPEDYQDPDVFSAAADFQFLGGCWIATTLLVIAMLVVTHVRNYRAARPNQRRCVPDHDENSKRHSSQQTGDF</sequence>
<feature type="transmembrane region" description="Helical" evidence="2">
    <location>
        <begin position="14"/>
        <end position="36"/>
    </location>
</feature>
<gene>
    <name evidence="3" type="ORF">Pla8534_56240</name>
</gene>
<feature type="compositionally biased region" description="Basic and acidic residues" evidence="1">
    <location>
        <begin position="122"/>
        <end position="131"/>
    </location>
</feature>
<evidence type="ECO:0008006" key="5">
    <source>
        <dbReference type="Google" id="ProtNLM"/>
    </source>
</evidence>
<proteinExistence type="predicted"/>
<dbReference type="AlphaFoldDB" id="A0A518E0Z3"/>
<evidence type="ECO:0000313" key="3">
    <source>
        <dbReference type="EMBL" id="QDU97768.1"/>
    </source>
</evidence>
<accession>A0A518E0Z3</accession>
<dbReference type="KEGG" id="lcre:Pla8534_56240"/>